<reference evidence="2 3" key="1">
    <citation type="submission" date="2021-05" db="EMBL/GenBank/DDBJ databases">
        <title>The draft genome of Geobacter luticola JCM 17780.</title>
        <authorList>
            <person name="Xu Z."/>
            <person name="Masuda Y."/>
            <person name="Itoh H."/>
            <person name="Senoo K."/>
        </authorList>
    </citation>
    <scope>NUCLEOTIDE SEQUENCE [LARGE SCALE GENOMIC DNA]</scope>
    <source>
        <strain evidence="2 3">JCM 17780</strain>
    </source>
</reference>
<organism evidence="2 3">
    <name type="scientific">Geomobilimonas luticola</name>
    <dbReference type="NCBI Taxonomy" id="1114878"/>
    <lineage>
        <taxon>Bacteria</taxon>
        <taxon>Pseudomonadati</taxon>
        <taxon>Thermodesulfobacteriota</taxon>
        <taxon>Desulfuromonadia</taxon>
        <taxon>Geobacterales</taxon>
        <taxon>Geobacteraceae</taxon>
        <taxon>Geomobilimonas</taxon>
    </lineage>
</organism>
<name>A0ABS5SIS2_9BACT</name>
<comment type="caution">
    <text evidence="2">The sequence shown here is derived from an EMBL/GenBank/DDBJ whole genome shotgun (WGS) entry which is preliminary data.</text>
</comment>
<dbReference type="InterPro" id="IPR016891">
    <property type="entry name" value="DUF2321"/>
</dbReference>
<gene>
    <name evidence="2" type="ORF">KI810_13870</name>
</gene>
<dbReference type="EMBL" id="JAHCVK010000008">
    <property type="protein sequence ID" value="MBT0654147.1"/>
    <property type="molecule type" value="Genomic_DNA"/>
</dbReference>
<protein>
    <submittedName>
        <fullName evidence="2">TIGR02391 family protein</fullName>
    </submittedName>
</protein>
<evidence type="ECO:0000313" key="3">
    <source>
        <dbReference type="Proteomes" id="UP000756860"/>
    </source>
</evidence>
<evidence type="ECO:0000259" key="1">
    <source>
        <dbReference type="Pfam" id="PF09509"/>
    </source>
</evidence>
<evidence type="ECO:0000313" key="2">
    <source>
        <dbReference type="EMBL" id="MBT0654147.1"/>
    </source>
</evidence>
<dbReference type="Proteomes" id="UP000756860">
    <property type="component" value="Unassembled WGS sequence"/>
</dbReference>
<dbReference type="Pfam" id="PF10083">
    <property type="entry name" value="DUF2321"/>
    <property type="match status" value="1"/>
</dbReference>
<accession>A0ABS5SIS2</accession>
<dbReference type="NCBIfam" id="TIGR02391">
    <property type="entry name" value="hypoth_ymh"/>
    <property type="match status" value="1"/>
</dbReference>
<feature type="domain" description="Conserved hypothetical protein CHP02391" evidence="1">
    <location>
        <begin position="84"/>
        <end position="202"/>
    </location>
</feature>
<proteinExistence type="predicted"/>
<dbReference type="Pfam" id="PF09509">
    <property type="entry name" value="Hypoth_Ymh"/>
    <property type="match status" value="1"/>
</dbReference>
<dbReference type="InterPro" id="IPR012654">
    <property type="entry name" value="CHP02391"/>
</dbReference>
<keyword evidence="3" id="KW-1185">Reference proteome</keyword>
<sequence length="207" mass="23134">MLYSHDGIISRKKCQQCGESYIPACEACNTALQNSFSSPVYLTNSQPVNFPPRPDFCPECGNAFPWAKGDQEVKVASFDFWDMLHPSVIGVARQRFESGHYADAVESALKALNVQVKKIYKTKTGEELDGVPLMRKAFAHTAPIIQLGDLTEQTGRNIQQGYMDLYAGAIAGIRNPKAHDNIVIDDIRAIHHLFVTSLLFYKLDERL</sequence>